<dbReference type="Gene3D" id="3.40.1350.10">
    <property type="match status" value="1"/>
</dbReference>
<keyword evidence="3" id="KW-1185">Reference proteome</keyword>
<dbReference type="EMBL" id="BAAAND010000008">
    <property type="protein sequence ID" value="GAA1595552.1"/>
    <property type="molecule type" value="Genomic_DNA"/>
</dbReference>
<dbReference type="InterPro" id="IPR021671">
    <property type="entry name" value="PD(D/E)XK_Endonuc"/>
</dbReference>
<dbReference type="InterPro" id="IPR011856">
    <property type="entry name" value="tRNA_endonuc-like_dom_sf"/>
</dbReference>
<evidence type="ECO:0000313" key="2">
    <source>
        <dbReference type="EMBL" id="GAA1595552.1"/>
    </source>
</evidence>
<reference evidence="2 3" key="1">
    <citation type="journal article" date="2019" name="Int. J. Syst. Evol. Microbiol.">
        <title>The Global Catalogue of Microorganisms (GCM) 10K type strain sequencing project: providing services to taxonomists for standard genome sequencing and annotation.</title>
        <authorList>
            <consortium name="The Broad Institute Genomics Platform"/>
            <consortium name="The Broad Institute Genome Sequencing Center for Infectious Disease"/>
            <person name="Wu L."/>
            <person name="Ma J."/>
        </authorList>
    </citation>
    <scope>NUCLEOTIDE SEQUENCE [LARGE SCALE GENOMIC DNA]</scope>
    <source>
        <strain evidence="2 3">JCM 14304</strain>
    </source>
</reference>
<dbReference type="Pfam" id="PF11645">
    <property type="entry name" value="PDDEXK_5"/>
    <property type="match status" value="1"/>
</dbReference>
<dbReference type="Proteomes" id="UP001500190">
    <property type="component" value="Unassembled WGS sequence"/>
</dbReference>
<proteinExistence type="predicted"/>
<evidence type="ECO:0000313" key="3">
    <source>
        <dbReference type="Proteomes" id="UP001500190"/>
    </source>
</evidence>
<evidence type="ECO:0000259" key="1">
    <source>
        <dbReference type="Pfam" id="PF11645"/>
    </source>
</evidence>
<name>A0ABN2E730_9ACTN</name>
<accession>A0ABN2E730</accession>
<gene>
    <name evidence="2" type="ORF">GCM10009742_47950</name>
</gene>
<comment type="caution">
    <text evidence="2">The sequence shown here is derived from an EMBL/GenBank/DDBJ whole genome shotgun (WGS) entry which is preliminary data.</text>
</comment>
<protein>
    <recommendedName>
        <fullName evidence="1">PD(D/E)XK endonuclease domain-containing protein</fullName>
    </recommendedName>
</protein>
<organism evidence="2 3">
    <name type="scientific">Kribbella karoonensis</name>
    <dbReference type="NCBI Taxonomy" id="324851"/>
    <lineage>
        <taxon>Bacteria</taxon>
        <taxon>Bacillati</taxon>
        <taxon>Actinomycetota</taxon>
        <taxon>Actinomycetes</taxon>
        <taxon>Propionibacteriales</taxon>
        <taxon>Kribbellaceae</taxon>
        <taxon>Kribbella</taxon>
    </lineage>
</organism>
<feature type="domain" description="PD(D/E)XK endonuclease" evidence="1">
    <location>
        <begin position="148"/>
        <end position="242"/>
    </location>
</feature>
<sequence>MSVPLFTLVHMDNIQSRRTWTDAQLVEAVESCPSWRAVARALGLKNTSTGAIRRHAARLELDTSHFTGQRRWSDQRLREAVAAASCWADVLVDLGIVDNGAERVRVKGHAVRLGLDCRHLKSPLAQPAPIEIFDEPVRPEMLRYSAAALAMAWFTLRGCAVALPVEPQEYDLLVTTSEGIQRVQVKSCAARNKRGYWHVGIGRRPYVLDKTAGKLPYDPESIDLFFIVLGDGSIYVIPSAILAGRTSISADSYAPYRVGDASSLLRSGAPAVAGAPRRVSAYAREFVGSRFLVNPKVFAFDVYPGGQAV</sequence>